<gene>
    <name evidence="4" type="ORF">SAMN02745126_04286</name>
</gene>
<accession>A0A1T4S1Q3</accession>
<dbReference type="InterPro" id="IPR017515">
    <property type="entry name" value="MeMalonyl-CoA_epimerase"/>
</dbReference>
<dbReference type="OrthoDB" id="9792173at2"/>
<dbReference type="SUPFAM" id="SSF54593">
    <property type="entry name" value="Glyoxalase/Bleomycin resistance protein/Dihydroxybiphenyl dioxygenase"/>
    <property type="match status" value="1"/>
</dbReference>
<dbReference type="AlphaFoldDB" id="A0A1T4S1Q3"/>
<dbReference type="GO" id="GO:0046872">
    <property type="term" value="F:metal ion binding"/>
    <property type="evidence" value="ECO:0007669"/>
    <property type="project" value="UniProtKB-KW"/>
</dbReference>
<dbReference type="EMBL" id="FUWJ01000006">
    <property type="protein sequence ID" value="SKA22155.1"/>
    <property type="molecule type" value="Genomic_DNA"/>
</dbReference>
<dbReference type="CDD" id="cd07249">
    <property type="entry name" value="MMCE"/>
    <property type="match status" value="1"/>
</dbReference>
<dbReference type="RefSeq" id="WP_085935956.1">
    <property type="nucleotide sequence ID" value="NZ_FUWJ01000006.1"/>
</dbReference>
<dbReference type="GO" id="GO:0004493">
    <property type="term" value="F:methylmalonyl-CoA epimerase activity"/>
    <property type="evidence" value="ECO:0007669"/>
    <property type="project" value="TreeGrafter"/>
</dbReference>
<feature type="domain" description="VOC" evidence="3">
    <location>
        <begin position="7"/>
        <end position="146"/>
    </location>
</feature>
<dbReference type="GO" id="GO:0051213">
    <property type="term" value="F:dioxygenase activity"/>
    <property type="evidence" value="ECO:0007669"/>
    <property type="project" value="UniProtKB-KW"/>
</dbReference>
<proteinExistence type="inferred from homology"/>
<keyword evidence="2" id="KW-0479">Metal-binding</keyword>
<dbReference type="InterPro" id="IPR029068">
    <property type="entry name" value="Glyas_Bleomycin-R_OHBP_Dase"/>
</dbReference>
<comment type="similarity">
    <text evidence="1">Belongs to the methylmalonyl-CoA epimerase family.</text>
</comment>
<sequence length="173" mass="19409">MSRLLGPVRQNGYVVRDIEKAMKYWAEVMGVGPWYYIAQPPIEAFEYMGQPSQPDISIALANSGPLQIELIQQRNDAPSMYRDFLEAGHEGLQHIAYWTTDFDTALAQCLAAGYRIGHRGQIGARGRFLYFESDGHPGTVIELSEIAGNKGKFFDKIAREAATWDGSNPIRRL</sequence>
<dbReference type="InterPro" id="IPR051785">
    <property type="entry name" value="MMCE/EMCE_epimerase"/>
</dbReference>
<dbReference type="Proteomes" id="UP000190092">
    <property type="component" value="Unassembled WGS sequence"/>
</dbReference>
<dbReference type="PANTHER" id="PTHR43048">
    <property type="entry name" value="METHYLMALONYL-COA EPIMERASE"/>
    <property type="match status" value="1"/>
</dbReference>
<evidence type="ECO:0000259" key="3">
    <source>
        <dbReference type="PROSITE" id="PS51819"/>
    </source>
</evidence>
<dbReference type="Pfam" id="PF13669">
    <property type="entry name" value="Glyoxalase_4"/>
    <property type="match status" value="1"/>
</dbReference>
<reference evidence="5" key="1">
    <citation type="submission" date="2017-02" db="EMBL/GenBank/DDBJ databases">
        <authorList>
            <person name="Varghese N."/>
            <person name="Submissions S."/>
        </authorList>
    </citation>
    <scope>NUCLEOTIDE SEQUENCE [LARGE SCALE GENOMIC DNA]</scope>
    <source>
        <strain evidence="5">ATCC 27094</strain>
    </source>
</reference>
<dbReference type="STRING" id="225324.SAMN02745126_04286"/>
<keyword evidence="4" id="KW-0223">Dioxygenase</keyword>
<evidence type="ECO:0000256" key="2">
    <source>
        <dbReference type="ARBA" id="ARBA00022723"/>
    </source>
</evidence>
<evidence type="ECO:0000313" key="5">
    <source>
        <dbReference type="Proteomes" id="UP000190092"/>
    </source>
</evidence>
<keyword evidence="5" id="KW-1185">Reference proteome</keyword>
<name>A0A1T4S1Q3_9HYPH</name>
<evidence type="ECO:0000256" key="1">
    <source>
        <dbReference type="ARBA" id="ARBA00009308"/>
    </source>
</evidence>
<dbReference type="PROSITE" id="PS51819">
    <property type="entry name" value="VOC"/>
    <property type="match status" value="1"/>
</dbReference>
<organism evidence="4 5">
    <name type="scientific">Enhydrobacter aerosaccus</name>
    <dbReference type="NCBI Taxonomy" id="225324"/>
    <lineage>
        <taxon>Bacteria</taxon>
        <taxon>Pseudomonadati</taxon>
        <taxon>Pseudomonadota</taxon>
        <taxon>Alphaproteobacteria</taxon>
        <taxon>Hyphomicrobiales</taxon>
        <taxon>Enhydrobacter</taxon>
    </lineage>
</organism>
<evidence type="ECO:0000313" key="4">
    <source>
        <dbReference type="EMBL" id="SKA22155.1"/>
    </source>
</evidence>
<dbReference type="InterPro" id="IPR037523">
    <property type="entry name" value="VOC_core"/>
</dbReference>
<dbReference type="GO" id="GO:0046491">
    <property type="term" value="P:L-methylmalonyl-CoA metabolic process"/>
    <property type="evidence" value="ECO:0007669"/>
    <property type="project" value="TreeGrafter"/>
</dbReference>
<protein>
    <submittedName>
        <fullName evidence="4">Glyoxalase/Bleomycin resistance protein/Dioxygenase superfamily protein</fullName>
    </submittedName>
</protein>
<dbReference type="Gene3D" id="3.10.180.10">
    <property type="entry name" value="2,3-Dihydroxybiphenyl 1,2-Dioxygenase, domain 1"/>
    <property type="match status" value="1"/>
</dbReference>
<keyword evidence="4" id="KW-0560">Oxidoreductase</keyword>
<dbReference type="PANTHER" id="PTHR43048:SF3">
    <property type="entry name" value="METHYLMALONYL-COA EPIMERASE, MITOCHONDRIAL"/>
    <property type="match status" value="1"/>
</dbReference>